<feature type="transmembrane region" description="Helical" evidence="1">
    <location>
        <begin position="121"/>
        <end position="138"/>
    </location>
</feature>
<dbReference type="Proteomes" id="UP000288983">
    <property type="component" value="Unassembled WGS sequence"/>
</dbReference>
<dbReference type="RefSeq" id="WP_128324563.1">
    <property type="nucleotide sequence ID" value="NZ_QJRG01000047.1"/>
</dbReference>
<proteinExistence type="predicted"/>
<keyword evidence="1" id="KW-0812">Transmembrane</keyword>
<keyword evidence="1" id="KW-0472">Membrane</keyword>
<feature type="transmembrane region" description="Helical" evidence="1">
    <location>
        <begin position="150"/>
        <end position="169"/>
    </location>
</feature>
<protein>
    <submittedName>
        <fullName evidence="2">Uncharacterized protein</fullName>
    </submittedName>
</protein>
<feature type="transmembrane region" description="Helical" evidence="1">
    <location>
        <begin position="178"/>
        <end position="198"/>
    </location>
</feature>
<name>A0A443ZPE0_9PSED</name>
<dbReference type="OrthoDB" id="9899294at2"/>
<keyword evidence="1" id="KW-1133">Transmembrane helix</keyword>
<feature type="transmembrane region" description="Helical" evidence="1">
    <location>
        <begin position="61"/>
        <end position="77"/>
    </location>
</feature>
<sequence length="199" mass="21657">MSNTDASPNALADSLYQDRIATLLGYQTLRQAHGVRRQYLSYLAVMGFVLVAFALQPQYGGPFLSMWVAVLLIWMPLRSIGRLIDLRDQGRATLDELLLIPGRPTHDQLQASVMRQLRNSLLEKQVLMTLIIIAMGALNEAPGLHQPLPAIAFSGVMVVVSLGLAKLAWRGVLSHRQLGAGTITAMLSVFIGTAALNIA</sequence>
<evidence type="ECO:0000313" key="2">
    <source>
        <dbReference type="EMBL" id="RWU20963.1"/>
    </source>
</evidence>
<dbReference type="EMBL" id="QJRG01000047">
    <property type="protein sequence ID" value="RWU20963.1"/>
    <property type="molecule type" value="Genomic_DNA"/>
</dbReference>
<accession>A0A443ZPE0</accession>
<organism evidence="2 3">
    <name type="scientific">Pseudomonas alkylphenolica</name>
    <dbReference type="NCBI Taxonomy" id="237609"/>
    <lineage>
        <taxon>Bacteria</taxon>
        <taxon>Pseudomonadati</taxon>
        <taxon>Pseudomonadota</taxon>
        <taxon>Gammaproteobacteria</taxon>
        <taxon>Pseudomonadales</taxon>
        <taxon>Pseudomonadaceae</taxon>
        <taxon>Pseudomonas</taxon>
    </lineage>
</organism>
<comment type="caution">
    <text evidence="2">The sequence shown here is derived from an EMBL/GenBank/DDBJ whole genome shotgun (WGS) entry which is preliminary data.</text>
</comment>
<evidence type="ECO:0000256" key="1">
    <source>
        <dbReference type="SAM" id="Phobius"/>
    </source>
</evidence>
<reference evidence="2 3" key="1">
    <citation type="submission" date="2018-06" db="EMBL/GenBank/DDBJ databases">
        <title>Bacteria isolated from soil of Wuhan.</title>
        <authorList>
            <person name="Wei X."/>
            <person name="Chunhua H."/>
        </authorList>
    </citation>
    <scope>NUCLEOTIDE SEQUENCE [LARGE SCALE GENOMIC DNA]</scope>
    <source>
        <strain evidence="3">xwS2</strain>
    </source>
</reference>
<evidence type="ECO:0000313" key="3">
    <source>
        <dbReference type="Proteomes" id="UP000288983"/>
    </source>
</evidence>
<gene>
    <name evidence="2" type="ORF">DM813_17240</name>
</gene>
<feature type="transmembrane region" description="Helical" evidence="1">
    <location>
        <begin position="39"/>
        <end position="55"/>
    </location>
</feature>
<dbReference type="AlphaFoldDB" id="A0A443ZPE0"/>